<accession>A0ABX5D0I8</accession>
<keyword evidence="2" id="KW-1185">Reference proteome</keyword>
<evidence type="ECO:0000313" key="2">
    <source>
        <dbReference type="Proteomes" id="UP000238378"/>
    </source>
</evidence>
<organism evidence="1 2">
    <name type="scientific">Lactiplantibacillus pentosus</name>
    <name type="common">Lactobacillus pentosus</name>
    <dbReference type="NCBI Taxonomy" id="1589"/>
    <lineage>
        <taxon>Bacteria</taxon>
        <taxon>Bacillati</taxon>
        <taxon>Bacillota</taxon>
        <taxon>Bacilli</taxon>
        <taxon>Lactobacillales</taxon>
        <taxon>Lactobacillaceae</taxon>
        <taxon>Lactiplantibacillus</taxon>
    </lineage>
</organism>
<protein>
    <submittedName>
        <fullName evidence="1">Uncharacterized protein</fullName>
    </submittedName>
</protein>
<reference evidence="1 2" key="1">
    <citation type="submission" date="2018-03" db="EMBL/GenBank/DDBJ databases">
        <title>Draft Genome Sequences of six Lactobacillus pentosus Strains Isolated from Brines of Traditionally Fermented Spanish-Style Green Table Olives.</title>
        <authorList>
            <person name="Calero-Delgado B."/>
            <person name="Martin-Platero A.M."/>
            <person name="Perez-Pulido A.J."/>
            <person name="Benitez-Cabello A."/>
            <person name="Casimiro-Soriguer C.S."/>
            <person name="Martinez-Bueno M."/>
            <person name="Arroyo-Lopez F.N."/>
            <person name="Rodriguez-Gomez F."/>
            <person name="Bautista-Gallego J."/>
            <person name="Garrido-Fernandez A."/>
            <person name="Jimenez-Diaz R."/>
        </authorList>
    </citation>
    <scope>NUCLEOTIDE SEQUENCE [LARGE SCALE GENOMIC DNA]</scope>
    <source>
        <strain evidence="1 2">IG2</strain>
    </source>
</reference>
<proteinExistence type="predicted"/>
<sequence length="216" mass="25887">MYNTHAFTLLAQWLRQHKNNKNEQVQIVAGYVELLLATYSYREFPLSKNIQMLMHHLLNKKNWTIQEIRLISMLVPVIATHKQFKISTITERVEQNYSHYLTKYSDPFKISNELVNYYGVVLQSHLNTKSYAQAYAIRDKFTNLDEKVFDWDARITKQLWLAVWELYFGDFNSGKHELEEIIDFKHIFKTRFDLNIEAITEVRLQDSQKYRNSIKK</sequence>
<gene>
    <name evidence="1" type="ORF">C6Y08_07670</name>
</gene>
<name>A0ABX5D0I8_LACPE</name>
<dbReference type="EMBL" id="PVOB01000116">
    <property type="protein sequence ID" value="PRO94876.1"/>
    <property type="molecule type" value="Genomic_DNA"/>
</dbReference>
<dbReference type="Proteomes" id="UP000238378">
    <property type="component" value="Unassembled WGS sequence"/>
</dbReference>
<evidence type="ECO:0000313" key="1">
    <source>
        <dbReference type="EMBL" id="PRO94876.1"/>
    </source>
</evidence>
<comment type="caution">
    <text evidence="1">The sequence shown here is derived from an EMBL/GenBank/DDBJ whole genome shotgun (WGS) entry which is preliminary data.</text>
</comment>